<dbReference type="AlphaFoldDB" id="A0A915ZBM1"/>
<protein>
    <submittedName>
        <fullName evidence="1">Uncharacterized protein</fullName>
    </submittedName>
</protein>
<gene>
    <name evidence="1" type="ORF">CHRIB12_LOCUS12649</name>
</gene>
<dbReference type="Proteomes" id="UP000684084">
    <property type="component" value="Unassembled WGS sequence"/>
</dbReference>
<sequence>MWGLNERGNKVLKSIDRPKQWTIQTYSTYNYIIMVYVNQKLSCWKSTNHPDACLHDVEIYCSTLPL</sequence>
<reference evidence="1" key="1">
    <citation type="submission" date="2020-05" db="EMBL/GenBank/DDBJ databases">
        <authorList>
            <person name="Rincon C."/>
            <person name="Sanders R I."/>
            <person name="Robbins C."/>
            <person name="Chaturvedi A."/>
        </authorList>
    </citation>
    <scope>NUCLEOTIDE SEQUENCE</scope>
    <source>
        <strain evidence="1">CHB12</strain>
    </source>
</reference>
<organism evidence="1 2">
    <name type="scientific">Rhizophagus irregularis</name>
    <dbReference type="NCBI Taxonomy" id="588596"/>
    <lineage>
        <taxon>Eukaryota</taxon>
        <taxon>Fungi</taxon>
        <taxon>Fungi incertae sedis</taxon>
        <taxon>Mucoromycota</taxon>
        <taxon>Glomeromycotina</taxon>
        <taxon>Glomeromycetes</taxon>
        <taxon>Glomerales</taxon>
        <taxon>Glomeraceae</taxon>
        <taxon>Rhizophagus</taxon>
    </lineage>
</organism>
<evidence type="ECO:0000313" key="1">
    <source>
        <dbReference type="EMBL" id="CAB5370369.1"/>
    </source>
</evidence>
<evidence type="ECO:0000313" key="2">
    <source>
        <dbReference type="Proteomes" id="UP000684084"/>
    </source>
</evidence>
<proteinExistence type="predicted"/>
<dbReference type="EMBL" id="CAGKOT010000027">
    <property type="protein sequence ID" value="CAB5370369.1"/>
    <property type="molecule type" value="Genomic_DNA"/>
</dbReference>
<comment type="caution">
    <text evidence="1">The sequence shown here is derived from an EMBL/GenBank/DDBJ whole genome shotgun (WGS) entry which is preliminary data.</text>
</comment>
<name>A0A915ZBM1_9GLOM</name>
<accession>A0A915ZBM1</accession>